<accession>C5LTM3</accession>
<keyword evidence="2" id="KW-1185">Reference proteome</keyword>
<dbReference type="InParanoid" id="C5LTM3"/>
<dbReference type="Proteomes" id="UP000007800">
    <property type="component" value="Unassembled WGS sequence"/>
</dbReference>
<evidence type="ECO:0000313" key="1">
    <source>
        <dbReference type="EMBL" id="EEQ99919.1"/>
    </source>
</evidence>
<dbReference type="GeneID" id="9052112"/>
<name>C5LTM3_PERM5</name>
<dbReference type="AlphaFoldDB" id="C5LTM3"/>
<dbReference type="EMBL" id="GG685360">
    <property type="protein sequence ID" value="EEQ99919.1"/>
    <property type="molecule type" value="Genomic_DNA"/>
</dbReference>
<organism evidence="2">
    <name type="scientific">Perkinsus marinus (strain ATCC 50983 / TXsc)</name>
    <dbReference type="NCBI Taxonomy" id="423536"/>
    <lineage>
        <taxon>Eukaryota</taxon>
        <taxon>Sar</taxon>
        <taxon>Alveolata</taxon>
        <taxon>Perkinsozoa</taxon>
        <taxon>Perkinsea</taxon>
        <taxon>Perkinsida</taxon>
        <taxon>Perkinsidae</taxon>
        <taxon>Perkinsus</taxon>
    </lineage>
</organism>
<sequence>MATPFLIPGVHDQPVVYIFLGAPTDDLNSKSTEVLRGATCALLEKHPATLQKSLIHLAMAWCDGLAALRD</sequence>
<evidence type="ECO:0000313" key="2">
    <source>
        <dbReference type="Proteomes" id="UP000007800"/>
    </source>
</evidence>
<reference evidence="1 2" key="1">
    <citation type="submission" date="2008-07" db="EMBL/GenBank/DDBJ databases">
        <authorList>
            <person name="El-Sayed N."/>
            <person name="Caler E."/>
            <person name="Inman J."/>
            <person name="Amedeo P."/>
            <person name="Hass B."/>
            <person name="Wortman J."/>
        </authorList>
    </citation>
    <scope>NUCLEOTIDE SEQUENCE [LARGE SCALE GENOMIC DNA]</scope>
    <source>
        <strain evidence="2">ATCC 50983 / TXsc</strain>
    </source>
</reference>
<dbReference type="RefSeq" id="XP_002767202.1">
    <property type="nucleotide sequence ID" value="XM_002767156.1"/>
</dbReference>
<gene>
    <name evidence="1" type="ORF">Pmar_PMAR011237</name>
</gene>
<protein>
    <submittedName>
        <fullName evidence="1">Uncharacterized protein</fullName>
    </submittedName>
</protein>
<proteinExistence type="predicted"/>